<evidence type="ECO:0000259" key="11">
    <source>
        <dbReference type="Pfam" id="PF06808"/>
    </source>
</evidence>
<feature type="transmembrane region" description="Helical" evidence="9">
    <location>
        <begin position="232"/>
        <end position="265"/>
    </location>
</feature>
<reference evidence="12 13" key="1">
    <citation type="submission" date="2024-02" db="EMBL/GenBank/DDBJ databases">
        <title>Expansion and revision of Xanthobacter and proposal of Roseixanthobacter gen. nov.</title>
        <authorList>
            <person name="Soltysiak M.P.M."/>
            <person name="Jalihal A."/>
            <person name="Ory A."/>
            <person name="Chrisophersen C."/>
            <person name="Lee A.D."/>
            <person name="Boulton J."/>
            <person name="Springer M."/>
        </authorList>
    </citation>
    <scope>NUCLEOTIDE SEQUENCE [LARGE SCALE GENOMIC DNA]</scope>
    <source>
        <strain evidence="12 13">CB5</strain>
    </source>
</reference>
<dbReference type="Pfam" id="PF06808">
    <property type="entry name" value="DctM"/>
    <property type="match status" value="1"/>
</dbReference>
<feature type="transmembrane region" description="Helical" evidence="9">
    <location>
        <begin position="206"/>
        <end position="226"/>
    </location>
</feature>
<keyword evidence="3" id="KW-1003">Cell membrane</keyword>
<evidence type="ECO:0000259" key="10">
    <source>
        <dbReference type="Pfam" id="PF04290"/>
    </source>
</evidence>
<keyword evidence="2 8" id="KW-0813">Transport</keyword>
<sequence length="654" mass="68677">MSQHVSHSMPPPKHALGEAHALDESHALHEAYATEEAPPPALPTGWRRAVFGVETAICRVVEYLAAALVLAEITVLFVGVVKRYALHSPIVWSDELASVLFIWLAMFGAVLALQRDSHMRMTALVSMASPRVRSVLETLALAAPLVFLVAVLHPAIEYAEDEMFVTLPALDVPNTWKAAALPIGIGLMALVSFLKVVRAANPKQVAVVCVCLLLAVGLGHVASPWLKTLGNYNLLIFLVGLVAASVFAGVPIAFSFGLATVGYLTFTTTTPLAVVVGRMDEGMSHLILLSVPLFVFLGLLIEMTGMARALVGFLASLLGHVRGGLSYVLIGAMYLVSGISGSKAADMAAVTPVLFPEMVKRGAKKGDLVALLAATGAQTETIPPSLVLLTIGSVTGVSIAALFTGGLLPALVLGLALCLLVRYRYRNDDLSNVKRVSAKDILWSAGIALPAIALPFVIRGAVMEGIATATEVSTIGIIYSVVVGLLVYRQFDWSRVIPMMISTAALSGAILLIIGAATGMAWALTQSGFSQALAHVMSGLPGGAATFMVVSILAFIILGSVLEGIPSIVLFGPLLFPIARQMGIHEVHYAMVVILAMGIGLFAPPFGVGYYCATAIGNVNPDEGMKPIVGYMLVLLIGLAVVAAVPWISIGFLP</sequence>
<evidence type="ECO:0000313" key="12">
    <source>
        <dbReference type="EMBL" id="MFG1250982.1"/>
    </source>
</evidence>
<feature type="transmembrane region" description="Helical" evidence="9">
    <location>
        <begin position="63"/>
        <end position="84"/>
    </location>
</feature>
<comment type="caution">
    <text evidence="12">The sequence shown here is derived from an EMBL/GenBank/DDBJ whole genome shotgun (WGS) entry which is preliminary data.</text>
</comment>
<dbReference type="Pfam" id="PF04290">
    <property type="entry name" value="DctQ"/>
    <property type="match status" value="1"/>
</dbReference>
<accession>A0ABW6ZCD8</accession>
<dbReference type="EMBL" id="JBAFUR010000001">
    <property type="protein sequence ID" value="MFG1250982.1"/>
    <property type="molecule type" value="Genomic_DNA"/>
</dbReference>
<evidence type="ECO:0000256" key="2">
    <source>
        <dbReference type="ARBA" id="ARBA00022448"/>
    </source>
</evidence>
<dbReference type="InterPro" id="IPR055348">
    <property type="entry name" value="DctQ"/>
</dbReference>
<dbReference type="Proteomes" id="UP001604043">
    <property type="component" value="Unassembled WGS sequence"/>
</dbReference>
<evidence type="ECO:0000256" key="9">
    <source>
        <dbReference type="SAM" id="Phobius"/>
    </source>
</evidence>
<feature type="transmembrane region" description="Helical" evidence="9">
    <location>
        <begin position="441"/>
        <end position="462"/>
    </location>
</feature>
<keyword evidence="6 9" id="KW-1133">Transmembrane helix</keyword>
<feature type="transmembrane region" description="Helical" evidence="9">
    <location>
        <begin position="134"/>
        <end position="156"/>
    </location>
</feature>
<feature type="transmembrane region" description="Helical" evidence="9">
    <location>
        <begin position="176"/>
        <end position="194"/>
    </location>
</feature>
<feature type="transmembrane region" description="Helical" evidence="9">
    <location>
        <begin position="397"/>
        <end position="421"/>
    </location>
</feature>
<evidence type="ECO:0000256" key="4">
    <source>
        <dbReference type="ARBA" id="ARBA00022519"/>
    </source>
</evidence>
<feature type="domain" description="TRAP C4-dicarboxylate transport system permease DctM subunit" evidence="11">
    <location>
        <begin position="240"/>
        <end position="648"/>
    </location>
</feature>
<keyword evidence="5 9" id="KW-0812">Transmembrane</keyword>
<name>A0ABW6ZCD8_9HYPH</name>
<proteinExistence type="predicted"/>
<protein>
    <submittedName>
        <fullName evidence="12">TRAP transporter large permease subunit</fullName>
    </submittedName>
</protein>
<organism evidence="12 13">
    <name type="scientific">Xanthobacter aminoxidans</name>
    <dbReference type="NCBI Taxonomy" id="186280"/>
    <lineage>
        <taxon>Bacteria</taxon>
        <taxon>Pseudomonadati</taxon>
        <taxon>Pseudomonadota</taxon>
        <taxon>Alphaproteobacteria</taxon>
        <taxon>Hyphomicrobiales</taxon>
        <taxon>Xanthobacteraceae</taxon>
        <taxon>Xanthobacter</taxon>
    </lineage>
</organism>
<keyword evidence="7 9" id="KW-0472">Membrane</keyword>
<dbReference type="InterPro" id="IPR010656">
    <property type="entry name" value="DctM"/>
</dbReference>
<evidence type="ECO:0000313" key="13">
    <source>
        <dbReference type="Proteomes" id="UP001604043"/>
    </source>
</evidence>
<comment type="subcellular location">
    <subcellularLocation>
        <location evidence="1 8">Cell inner membrane</location>
        <topology evidence="1 8">Multi-pass membrane protein</topology>
    </subcellularLocation>
</comment>
<dbReference type="InterPro" id="IPR004681">
    <property type="entry name" value="TRAP_DctM"/>
</dbReference>
<evidence type="ECO:0000256" key="3">
    <source>
        <dbReference type="ARBA" id="ARBA00022475"/>
    </source>
</evidence>
<dbReference type="PANTHER" id="PTHR33362:SF2">
    <property type="entry name" value="TRAP TRANSPORTER LARGE PERMEASE PROTEIN"/>
    <property type="match status" value="1"/>
</dbReference>
<feature type="transmembrane region" description="Helical" evidence="9">
    <location>
        <begin position="587"/>
        <end position="608"/>
    </location>
</feature>
<feature type="domain" description="Tripartite ATP-independent periplasmic transporters DctQ component" evidence="10">
    <location>
        <begin position="74"/>
        <end position="199"/>
    </location>
</feature>
<feature type="transmembrane region" description="Helical" evidence="9">
    <location>
        <begin position="468"/>
        <end position="488"/>
    </location>
</feature>
<gene>
    <name evidence="12" type="ORF">V5F30_02120</name>
</gene>
<feature type="transmembrane region" description="Helical" evidence="9">
    <location>
        <begin position="500"/>
        <end position="524"/>
    </location>
</feature>
<evidence type="ECO:0000256" key="5">
    <source>
        <dbReference type="ARBA" id="ARBA00022692"/>
    </source>
</evidence>
<feature type="transmembrane region" description="Helical" evidence="9">
    <location>
        <begin position="368"/>
        <end position="391"/>
    </location>
</feature>
<feature type="transmembrane region" description="Helical" evidence="9">
    <location>
        <begin position="96"/>
        <end position="113"/>
    </location>
</feature>
<feature type="transmembrane region" description="Helical" evidence="9">
    <location>
        <begin position="544"/>
        <end position="575"/>
    </location>
</feature>
<keyword evidence="4 8" id="KW-0997">Cell inner membrane</keyword>
<evidence type="ECO:0000256" key="6">
    <source>
        <dbReference type="ARBA" id="ARBA00022989"/>
    </source>
</evidence>
<feature type="transmembrane region" description="Helical" evidence="9">
    <location>
        <begin position="286"/>
        <end position="307"/>
    </location>
</feature>
<feature type="transmembrane region" description="Helical" evidence="9">
    <location>
        <begin position="628"/>
        <end position="653"/>
    </location>
</feature>
<evidence type="ECO:0000256" key="8">
    <source>
        <dbReference type="RuleBase" id="RU369079"/>
    </source>
</evidence>
<keyword evidence="13" id="KW-1185">Reference proteome</keyword>
<evidence type="ECO:0000256" key="7">
    <source>
        <dbReference type="ARBA" id="ARBA00023136"/>
    </source>
</evidence>
<comment type="function">
    <text evidence="8">Part of the tripartite ATP-independent periplasmic (TRAP) transport system.</text>
</comment>
<evidence type="ECO:0000256" key="1">
    <source>
        <dbReference type="ARBA" id="ARBA00004429"/>
    </source>
</evidence>
<dbReference type="PANTHER" id="PTHR33362">
    <property type="entry name" value="SIALIC ACID TRAP TRANSPORTER PERMEASE PROTEIN SIAT-RELATED"/>
    <property type="match status" value="1"/>
</dbReference>
<feature type="transmembrane region" description="Helical" evidence="9">
    <location>
        <begin position="313"/>
        <end position="336"/>
    </location>
</feature>